<dbReference type="AlphaFoldDB" id="A0A448L7G7"/>
<dbReference type="GO" id="GO:0004373">
    <property type="term" value="F:alpha-1,4-glucan glucosyltransferase (UDP-glucose donor) activity"/>
    <property type="evidence" value="ECO:0007669"/>
    <property type="project" value="UniProtKB-EC"/>
</dbReference>
<dbReference type="EC" id="2.4.1.11" evidence="3"/>
<proteinExistence type="predicted"/>
<feature type="domain" description="Glycosyl transferase family 1" evidence="1">
    <location>
        <begin position="181"/>
        <end position="344"/>
    </location>
</feature>
<organism evidence="3 4">
    <name type="scientific">Segatella oris</name>
    <dbReference type="NCBI Taxonomy" id="28135"/>
    <lineage>
        <taxon>Bacteria</taxon>
        <taxon>Pseudomonadati</taxon>
        <taxon>Bacteroidota</taxon>
        <taxon>Bacteroidia</taxon>
        <taxon>Bacteroidales</taxon>
        <taxon>Prevotellaceae</taxon>
        <taxon>Segatella</taxon>
    </lineage>
</organism>
<dbReference type="Proteomes" id="UP000274578">
    <property type="component" value="Chromosome 1"/>
</dbReference>
<evidence type="ECO:0000313" key="3">
    <source>
        <dbReference type="EMBL" id="VEH15940.1"/>
    </source>
</evidence>
<gene>
    <name evidence="3" type="ORF">NCTC13071_01956</name>
</gene>
<dbReference type="InterPro" id="IPR001296">
    <property type="entry name" value="Glyco_trans_1"/>
</dbReference>
<dbReference type="InterPro" id="IPR028098">
    <property type="entry name" value="Glyco_trans_4-like_N"/>
</dbReference>
<feature type="domain" description="Glycosyltransferase subfamily 4-like N-terminal" evidence="2">
    <location>
        <begin position="34"/>
        <end position="174"/>
    </location>
</feature>
<keyword evidence="3" id="KW-0328">Glycosyltransferase</keyword>
<sequence>MENTCRKKLFRVTTADISLDGLLKGQLKYLNQYFEVVGVTKDTGVLEEVGKREGIRVIDAPLERPISLIKDIRALWFLYRLFRKEKPWCVHANTPKGSLLSMIAAYFARVPHRIYTVTGLRYQGASGVLRSVLKMMERVTCLCATNVIPEGHGVLHCLQADGITHKPLRVIYNGNINGVDTEFFKKEESIPHESYTFIFVGRIVRDKGIAELVSAMKRLPEARLLLVGSFEEGDPIAVSDKDYLMNSSQVTFVGWQNDVRPYMLQADCLVFPSYREGFPNVPLQAGCMELPSIVTNINGCNEIIKDGLNGKIIQPHDADALYMTMKWMLEHKEEGLRMGCNAREIVQAKYEQKDVWKELIKMYQELK</sequence>
<dbReference type="CDD" id="cd03808">
    <property type="entry name" value="GT4_CapM-like"/>
    <property type="match status" value="1"/>
</dbReference>
<evidence type="ECO:0000313" key="4">
    <source>
        <dbReference type="Proteomes" id="UP000274578"/>
    </source>
</evidence>
<dbReference type="Pfam" id="PF13439">
    <property type="entry name" value="Glyco_transf_4"/>
    <property type="match status" value="1"/>
</dbReference>
<evidence type="ECO:0000259" key="1">
    <source>
        <dbReference type="Pfam" id="PF00534"/>
    </source>
</evidence>
<evidence type="ECO:0000259" key="2">
    <source>
        <dbReference type="Pfam" id="PF13439"/>
    </source>
</evidence>
<protein>
    <submittedName>
        <fullName evidence="3">Glycogen synthase</fullName>
        <ecNumber evidence="3">2.4.1.11</ecNumber>
    </submittedName>
</protein>
<dbReference type="PANTHER" id="PTHR12526">
    <property type="entry name" value="GLYCOSYLTRANSFERASE"/>
    <property type="match status" value="1"/>
</dbReference>
<dbReference type="SUPFAM" id="SSF53756">
    <property type="entry name" value="UDP-Glycosyltransferase/glycogen phosphorylase"/>
    <property type="match status" value="1"/>
</dbReference>
<accession>A0A448L7G7</accession>
<dbReference type="PANTHER" id="PTHR12526:SF638">
    <property type="entry name" value="SPORE COAT PROTEIN SA"/>
    <property type="match status" value="1"/>
</dbReference>
<dbReference type="GeneID" id="85012740"/>
<dbReference type="KEGG" id="poc:NCTC13071_01956"/>
<name>A0A448L7G7_9BACT</name>
<dbReference type="RefSeq" id="WP_025879465.1">
    <property type="nucleotide sequence ID" value="NZ_LR134384.1"/>
</dbReference>
<reference evidence="3 4" key="1">
    <citation type="submission" date="2018-12" db="EMBL/GenBank/DDBJ databases">
        <authorList>
            <consortium name="Pathogen Informatics"/>
        </authorList>
    </citation>
    <scope>NUCLEOTIDE SEQUENCE [LARGE SCALE GENOMIC DNA]</scope>
    <source>
        <strain evidence="3 4">NCTC13071</strain>
    </source>
</reference>
<dbReference type="Pfam" id="PF00534">
    <property type="entry name" value="Glycos_transf_1"/>
    <property type="match status" value="1"/>
</dbReference>
<dbReference type="Gene3D" id="3.40.50.2000">
    <property type="entry name" value="Glycogen Phosphorylase B"/>
    <property type="match status" value="2"/>
</dbReference>
<dbReference type="EMBL" id="LR134384">
    <property type="protein sequence ID" value="VEH15940.1"/>
    <property type="molecule type" value="Genomic_DNA"/>
</dbReference>
<keyword evidence="3" id="KW-0808">Transferase</keyword>